<evidence type="ECO:0000259" key="1">
    <source>
        <dbReference type="Pfam" id="PF00535"/>
    </source>
</evidence>
<keyword evidence="2" id="KW-0808">Transferase</keyword>
<feature type="domain" description="Glycosyltransferase 2-like" evidence="1">
    <location>
        <begin position="4"/>
        <end position="172"/>
    </location>
</feature>
<dbReference type="SUPFAM" id="SSF53448">
    <property type="entry name" value="Nucleotide-diphospho-sugar transferases"/>
    <property type="match status" value="1"/>
</dbReference>
<gene>
    <name evidence="2" type="ORF">F2P47_06305</name>
</gene>
<dbReference type="Gene3D" id="3.90.550.10">
    <property type="entry name" value="Spore Coat Polysaccharide Biosynthesis Protein SpsA, Chain A"/>
    <property type="match status" value="1"/>
</dbReference>
<proteinExistence type="predicted"/>
<dbReference type="PANTHER" id="PTHR22916:SF3">
    <property type="entry name" value="UDP-GLCNAC:BETAGAL BETA-1,3-N-ACETYLGLUCOSAMINYLTRANSFERASE-LIKE PROTEIN 1"/>
    <property type="match status" value="1"/>
</dbReference>
<organism evidence="2 3">
    <name type="scientific">Parvibaculum sedimenti</name>
    <dbReference type="NCBI Taxonomy" id="2608632"/>
    <lineage>
        <taxon>Bacteria</taxon>
        <taxon>Pseudomonadati</taxon>
        <taxon>Pseudomonadota</taxon>
        <taxon>Alphaproteobacteria</taxon>
        <taxon>Hyphomicrobiales</taxon>
        <taxon>Parvibaculaceae</taxon>
        <taxon>Parvibaculum</taxon>
    </lineage>
</organism>
<dbReference type="InterPro" id="IPR029044">
    <property type="entry name" value="Nucleotide-diphossugar_trans"/>
</dbReference>
<evidence type="ECO:0000313" key="3">
    <source>
        <dbReference type="Proteomes" id="UP000468901"/>
    </source>
</evidence>
<accession>A0A6N6VJA4</accession>
<dbReference type="EMBL" id="WESC01000005">
    <property type="protein sequence ID" value="KAB7740659.1"/>
    <property type="molecule type" value="Genomic_DNA"/>
</dbReference>
<protein>
    <submittedName>
        <fullName evidence="2">Glycosyltransferase</fullName>
    </submittedName>
</protein>
<name>A0A6N6VJA4_9HYPH</name>
<dbReference type="RefSeq" id="WP_152215392.1">
    <property type="nucleotide sequence ID" value="NZ_JBAQYD010000104.1"/>
</dbReference>
<keyword evidence="3" id="KW-1185">Reference proteome</keyword>
<comment type="caution">
    <text evidence="2">The sequence shown here is derived from an EMBL/GenBank/DDBJ whole genome shotgun (WGS) entry which is preliminary data.</text>
</comment>
<dbReference type="AlphaFoldDB" id="A0A6N6VJA4"/>
<evidence type="ECO:0000313" key="2">
    <source>
        <dbReference type="EMBL" id="KAB7740659.1"/>
    </source>
</evidence>
<reference evidence="2 3" key="1">
    <citation type="submission" date="2019-09" db="EMBL/GenBank/DDBJ databases">
        <title>Parvibaculum sedimenti sp. nov., isolated from sediment.</title>
        <authorList>
            <person name="Wang Y."/>
        </authorList>
    </citation>
    <scope>NUCLEOTIDE SEQUENCE [LARGE SCALE GENOMIC DNA]</scope>
    <source>
        <strain evidence="2 3">HXT-9</strain>
    </source>
</reference>
<sequence>MRVSVIMTCHNEERFIEQAIRSVVAQTACDGVLEIAVVNDGSTDGSAALLLRLASEIPGLKIIESNGVGLPAARNRAIRETTGDLIAILDGDDFWAPEKLERQCSAFDADERVGLVYSDYVDFTRDDLADAQPIRVRRYGVATRDTLAEYFVNDGPIVPSTTIIRRTALDEVGLFDEEIRLGEDTEMFLRLAEKWKFVHVPGDLCFKRRHGSNLTRRLDALLPIAERMTERFVARNPRLAPLAARRMARRYARTGNDCVQNGERPNGVRLLFKAIQSDPFFWRPYAYLAFALVPHRLSESLRRLAKALFHRRIPTKADSVL</sequence>
<dbReference type="InterPro" id="IPR001173">
    <property type="entry name" value="Glyco_trans_2-like"/>
</dbReference>
<dbReference type="Proteomes" id="UP000468901">
    <property type="component" value="Unassembled WGS sequence"/>
</dbReference>
<dbReference type="Pfam" id="PF00535">
    <property type="entry name" value="Glycos_transf_2"/>
    <property type="match status" value="1"/>
</dbReference>
<dbReference type="GO" id="GO:0016758">
    <property type="term" value="F:hexosyltransferase activity"/>
    <property type="evidence" value="ECO:0007669"/>
    <property type="project" value="UniProtKB-ARBA"/>
</dbReference>
<dbReference type="PANTHER" id="PTHR22916">
    <property type="entry name" value="GLYCOSYLTRANSFERASE"/>
    <property type="match status" value="1"/>
</dbReference>